<gene>
    <name evidence="1" type="ORF">Mcate_01538</name>
</gene>
<dbReference type="KEGG" id="mtai:Mtai_v1c27660"/>
<comment type="caution">
    <text evidence="1">The sequence shown here is derived from an EMBL/GenBank/DDBJ whole genome shotgun (WGS) entry which is preliminary data.</text>
</comment>
<dbReference type="RefSeq" id="WP_027888399.1">
    <property type="nucleotide sequence ID" value="NZ_JBHSXZ010000053.1"/>
</dbReference>
<dbReference type="Proteomes" id="UP000266089">
    <property type="component" value="Unassembled WGS sequence"/>
</dbReference>
<name>A0A399E2Z6_9DEIN</name>
<organism evidence="1 2">
    <name type="scientific">Meiothermus taiwanensis</name>
    <dbReference type="NCBI Taxonomy" id="172827"/>
    <lineage>
        <taxon>Bacteria</taxon>
        <taxon>Thermotogati</taxon>
        <taxon>Deinococcota</taxon>
        <taxon>Deinococci</taxon>
        <taxon>Thermales</taxon>
        <taxon>Thermaceae</taxon>
        <taxon>Meiothermus</taxon>
    </lineage>
</organism>
<evidence type="ECO:0000313" key="1">
    <source>
        <dbReference type="EMBL" id="RIH76990.1"/>
    </source>
</evidence>
<protein>
    <submittedName>
        <fullName evidence="1">Uncharacterized protein</fullName>
    </submittedName>
</protein>
<proteinExistence type="predicted"/>
<dbReference type="AlphaFoldDB" id="A0A399E2Z6"/>
<dbReference type="OrthoDB" id="25564at2"/>
<reference evidence="1 2" key="1">
    <citation type="submission" date="2018-08" db="EMBL/GenBank/DDBJ databases">
        <title>Meiothermus cateniformans JCM 15151 genome sequencing project.</title>
        <authorList>
            <person name="Da Costa M.S."/>
            <person name="Albuquerque L."/>
            <person name="Raposo P."/>
            <person name="Froufe H.J.C."/>
            <person name="Barroso C.S."/>
            <person name="Egas C."/>
        </authorList>
    </citation>
    <scope>NUCLEOTIDE SEQUENCE [LARGE SCALE GENOMIC DNA]</scope>
    <source>
        <strain evidence="1 2">JCM 15151</strain>
    </source>
</reference>
<dbReference type="EMBL" id="QWKX01000033">
    <property type="protein sequence ID" value="RIH76990.1"/>
    <property type="molecule type" value="Genomic_DNA"/>
</dbReference>
<accession>A0A399E2Z6</accession>
<evidence type="ECO:0000313" key="2">
    <source>
        <dbReference type="Proteomes" id="UP000266089"/>
    </source>
</evidence>
<sequence>MKGLLLFGLLLNLPFFGNKTESYQILIALGCSAPRSVQNSYREMLAYEVLPNLLGEKPLGVRVQLILAAITGRSYTAPVRVLETPDPMQSNRFTIEKRVQELKKETLVVFDQLRSRTSAECRKGTEIIGALKAAGERARGPGRILVLAHGFEQSELMNLYDYNLKLERPEVRANLIERVRNRLGLPKLKDQEVCFAGLTAGDDRNANSRLTGSMRLFWEELITASGGKLVGYGVSPRTCPFL</sequence>